<accession>A0ABT9D9Q0</accession>
<evidence type="ECO:0000256" key="1">
    <source>
        <dbReference type="SAM" id="Phobius"/>
    </source>
</evidence>
<name>A0ABT9D9Q0_9CELL</name>
<comment type="caution">
    <text evidence="2">The sequence shown here is derived from an EMBL/GenBank/DDBJ whole genome shotgun (WGS) entry which is preliminary data.</text>
</comment>
<evidence type="ECO:0000313" key="2">
    <source>
        <dbReference type="EMBL" id="MDO8106989.1"/>
    </source>
</evidence>
<keyword evidence="1" id="KW-0812">Transmembrane</keyword>
<gene>
    <name evidence="2" type="ORF">Q6348_07230</name>
</gene>
<dbReference type="RefSeq" id="WP_304600626.1">
    <property type="nucleotide sequence ID" value="NZ_JAUQYO010000001.1"/>
</dbReference>
<feature type="transmembrane region" description="Helical" evidence="1">
    <location>
        <begin position="6"/>
        <end position="27"/>
    </location>
</feature>
<dbReference type="Gene3D" id="1.20.1280.290">
    <property type="match status" value="1"/>
</dbReference>
<keyword evidence="1" id="KW-1133">Transmembrane helix</keyword>
<reference evidence="2 3" key="1">
    <citation type="submission" date="2023-07" db="EMBL/GenBank/DDBJ databases">
        <title>Description of novel actinomycetes strains, isolated from tidal flat sediment.</title>
        <authorList>
            <person name="Lu C."/>
        </authorList>
    </citation>
    <scope>NUCLEOTIDE SEQUENCE [LARGE SCALE GENOMIC DNA]</scope>
    <source>
        <strain evidence="2 3">SYSU T00b441</strain>
    </source>
</reference>
<feature type="transmembrane region" description="Helical" evidence="1">
    <location>
        <begin position="39"/>
        <end position="60"/>
    </location>
</feature>
<dbReference type="EMBL" id="JAUQYP010000001">
    <property type="protein sequence ID" value="MDO8106989.1"/>
    <property type="molecule type" value="Genomic_DNA"/>
</dbReference>
<protein>
    <recommendedName>
        <fullName evidence="4">PQ-loop repeat-containing protein</fullName>
    </recommendedName>
</protein>
<keyword evidence="3" id="KW-1185">Reference proteome</keyword>
<dbReference type="Proteomes" id="UP001232536">
    <property type="component" value="Unassembled WGS sequence"/>
</dbReference>
<organism evidence="2 3">
    <name type="scientific">Actinotalea lenta</name>
    <dbReference type="NCBI Taxonomy" id="3064654"/>
    <lineage>
        <taxon>Bacteria</taxon>
        <taxon>Bacillati</taxon>
        <taxon>Actinomycetota</taxon>
        <taxon>Actinomycetes</taxon>
        <taxon>Micrococcales</taxon>
        <taxon>Cellulomonadaceae</taxon>
        <taxon>Actinotalea</taxon>
    </lineage>
</organism>
<proteinExistence type="predicted"/>
<evidence type="ECO:0008006" key="4">
    <source>
        <dbReference type="Google" id="ProtNLM"/>
    </source>
</evidence>
<keyword evidence="1" id="KW-0472">Membrane</keyword>
<evidence type="ECO:0000313" key="3">
    <source>
        <dbReference type="Proteomes" id="UP001232536"/>
    </source>
</evidence>
<sequence length="91" mass="9592">MELVDLLGMVASIVSLIVWWPQAAAVWRARRDSSQLTGLSMQTQVLLLLAAVLWGGYAVAIGSVWVGAPSLVNAPIAVGTLVVLGRGRRPA</sequence>